<comment type="subcellular location">
    <subcellularLocation>
        <location evidence="1">Mitochondrion</location>
    </subcellularLocation>
</comment>
<dbReference type="InterPro" id="IPR009000">
    <property type="entry name" value="Transl_B-barrel_sf"/>
</dbReference>
<dbReference type="PROSITE" id="PS51722">
    <property type="entry name" value="G_TR_2"/>
    <property type="match status" value="1"/>
</dbReference>
<evidence type="ECO:0000256" key="2">
    <source>
        <dbReference type="ARBA" id="ARBA00007733"/>
    </source>
</evidence>
<reference evidence="14" key="1">
    <citation type="submission" date="2017-04" db="EMBL/GenBank/DDBJ databases">
        <title>Population genomics of picophytoplankton unveils novel chromosome hypervariability.</title>
        <authorList>
            <consortium name="DOE Joint Genome Institute"/>
            <person name="Blanc-Mathieu R."/>
            <person name="Krasovec M."/>
            <person name="Hebrard M."/>
            <person name="Yau S."/>
            <person name="Desgranges E."/>
            <person name="Martin J."/>
            <person name="Schackwitz W."/>
            <person name="Kuo A."/>
            <person name="Salin G."/>
            <person name="Donnadieu C."/>
            <person name="Desdevises Y."/>
            <person name="Sanchez-Ferandin S."/>
            <person name="Moreau H."/>
            <person name="Rivals E."/>
            <person name="Grigoriev I.V."/>
            <person name="Grimsley N."/>
            <person name="Eyre-Walker A."/>
            <person name="Piganeau G."/>
        </authorList>
    </citation>
    <scope>NUCLEOTIDE SEQUENCE [LARGE SCALE GENOMIC DNA]</scope>
    <source>
        <strain evidence="14">RCC 1115</strain>
    </source>
</reference>
<dbReference type="EMBL" id="KZ155772">
    <property type="protein sequence ID" value="OUS49028.1"/>
    <property type="molecule type" value="Genomic_DNA"/>
</dbReference>
<proteinExistence type="inferred from homology"/>
<evidence type="ECO:0000256" key="7">
    <source>
        <dbReference type="ARBA" id="ARBA00023128"/>
    </source>
</evidence>
<dbReference type="GO" id="GO:0005739">
    <property type="term" value="C:mitochondrion"/>
    <property type="evidence" value="ECO:0007669"/>
    <property type="project" value="UniProtKB-SubCell"/>
</dbReference>
<dbReference type="Gene3D" id="3.40.50.300">
    <property type="entry name" value="P-loop containing nucleotide triphosphate hydrolases"/>
    <property type="match status" value="1"/>
</dbReference>
<dbReference type="Pfam" id="PF22042">
    <property type="entry name" value="EF-G_D2"/>
    <property type="match status" value="1"/>
</dbReference>
<keyword evidence="4" id="KW-0547">Nucleotide-binding</keyword>
<keyword evidence="8" id="KW-0342">GTP-binding</keyword>
<dbReference type="AlphaFoldDB" id="A0A1Y5IHH7"/>
<evidence type="ECO:0000259" key="13">
    <source>
        <dbReference type="PROSITE" id="PS51722"/>
    </source>
</evidence>
<dbReference type="FunFam" id="3.40.50.10050:FF:000001">
    <property type="entry name" value="Translation initiation factor IF-2"/>
    <property type="match status" value="1"/>
</dbReference>
<dbReference type="eggNOG" id="KOG1145">
    <property type="taxonomic scope" value="Eukaryota"/>
</dbReference>
<dbReference type="PANTHER" id="PTHR43381">
    <property type="entry name" value="TRANSLATION INITIATION FACTOR IF-2-RELATED"/>
    <property type="match status" value="1"/>
</dbReference>
<evidence type="ECO:0000256" key="3">
    <source>
        <dbReference type="ARBA" id="ARBA00022540"/>
    </source>
</evidence>
<organism evidence="14">
    <name type="scientific">Ostreococcus tauri</name>
    <name type="common">Marine green alga</name>
    <dbReference type="NCBI Taxonomy" id="70448"/>
    <lineage>
        <taxon>Eukaryota</taxon>
        <taxon>Viridiplantae</taxon>
        <taxon>Chlorophyta</taxon>
        <taxon>Mamiellophyceae</taxon>
        <taxon>Mamiellales</taxon>
        <taxon>Bathycoccaceae</taxon>
        <taxon>Ostreococcus</taxon>
    </lineage>
</organism>
<dbReference type="InterPro" id="IPR000795">
    <property type="entry name" value="T_Tr_GTP-bd_dom"/>
</dbReference>
<dbReference type="FunFam" id="3.40.50.300:FF:000019">
    <property type="entry name" value="Translation initiation factor IF-2"/>
    <property type="match status" value="1"/>
</dbReference>
<dbReference type="InterPro" id="IPR015760">
    <property type="entry name" value="TIF_IF2"/>
</dbReference>
<dbReference type="CDD" id="cd03702">
    <property type="entry name" value="IF2_mtIF2_II"/>
    <property type="match status" value="1"/>
</dbReference>
<keyword evidence="11" id="KW-0175">Coiled coil</keyword>
<dbReference type="InterPro" id="IPR023115">
    <property type="entry name" value="TIF_IF2_dom3"/>
</dbReference>
<feature type="region of interest" description="Disordered" evidence="12">
    <location>
        <begin position="1"/>
        <end position="22"/>
    </location>
</feature>
<dbReference type="SUPFAM" id="SSF52540">
    <property type="entry name" value="P-loop containing nucleoside triphosphate hydrolases"/>
    <property type="match status" value="1"/>
</dbReference>
<dbReference type="NCBIfam" id="TIGR00231">
    <property type="entry name" value="small_GTP"/>
    <property type="match status" value="1"/>
</dbReference>
<evidence type="ECO:0000256" key="6">
    <source>
        <dbReference type="ARBA" id="ARBA00022946"/>
    </source>
</evidence>
<feature type="compositionally biased region" description="Basic and acidic residues" evidence="12">
    <location>
        <begin position="92"/>
        <end position="104"/>
    </location>
</feature>
<gene>
    <name evidence="14" type="ORF">BE221DRAFT_189409</name>
</gene>
<dbReference type="InterPro" id="IPR000178">
    <property type="entry name" value="TF_IF2_bacterial-like"/>
</dbReference>
<dbReference type="GO" id="GO:0005525">
    <property type="term" value="F:GTP binding"/>
    <property type="evidence" value="ECO:0007669"/>
    <property type="project" value="UniProtKB-KW"/>
</dbReference>
<feature type="region of interest" description="Disordered" evidence="12">
    <location>
        <begin position="491"/>
        <end position="510"/>
    </location>
</feature>
<evidence type="ECO:0000313" key="14">
    <source>
        <dbReference type="EMBL" id="OUS49028.1"/>
    </source>
</evidence>
<name>A0A1Y5IHH7_OSTTA</name>
<feature type="coiled-coil region" evidence="11">
    <location>
        <begin position="157"/>
        <end position="184"/>
    </location>
</feature>
<evidence type="ECO:0000256" key="5">
    <source>
        <dbReference type="ARBA" id="ARBA00022917"/>
    </source>
</evidence>
<feature type="region of interest" description="Disordered" evidence="12">
    <location>
        <begin position="121"/>
        <end position="145"/>
    </location>
</feature>
<dbReference type="GO" id="GO:0003743">
    <property type="term" value="F:translation initiation factor activity"/>
    <property type="evidence" value="ECO:0007669"/>
    <property type="project" value="UniProtKB-KW"/>
</dbReference>
<dbReference type="GO" id="GO:0003924">
    <property type="term" value="F:GTPase activity"/>
    <property type="evidence" value="ECO:0007669"/>
    <property type="project" value="InterPro"/>
</dbReference>
<feature type="domain" description="Tr-type G" evidence="13">
    <location>
        <begin position="216"/>
        <end position="385"/>
    </location>
</feature>
<feature type="compositionally biased region" description="Basic and acidic residues" evidence="12">
    <location>
        <begin position="123"/>
        <end position="137"/>
    </location>
</feature>
<dbReference type="InterPro" id="IPR005225">
    <property type="entry name" value="Small_GTP-bd"/>
</dbReference>
<dbReference type="InterPro" id="IPR044145">
    <property type="entry name" value="IF2_II"/>
</dbReference>
<dbReference type="Proteomes" id="UP000195557">
    <property type="component" value="Unassembled WGS sequence"/>
</dbReference>
<evidence type="ECO:0000256" key="10">
    <source>
        <dbReference type="ARBA" id="ARBA00044200"/>
    </source>
</evidence>
<dbReference type="SUPFAM" id="SSF50447">
    <property type="entry name" value="Translation proteins"/>
    <property type="match status" value="2"/>
</dbReference>
<dbReference type="InterPro" id="IPR036925">
    <property type="entry name" value="TIF_IF2_dom3_sf"/>
</dbReference>
<dbReference type="SUPFAM" id="SSF52156">
    <property type="entry name" value="Initiation factor IF2/eIF5b, domain 3"/>
    <property type="match status" value="1"/>
</dbReference>
<keyword evidence="7" id="KW-0496">Mitochondrion</keyword>
<comment type="function">
    <text evidence="9">One of the essential components for the initiation of protein synthesis. Protects formylmethionyl-tRNA from spontaneous hydrolysis and promotes its binding to the 30S ribosomal subunits. Also involved in the hydrolysis of GTP during the formation of the 70S ribosomal complex.</text>
</comment>
<sequence>MDARADGDGGGGAVGGAADADVARGVGDGIAAATRGRWTIASDGFDRWRTPVRWNVREISSSASTSGRDDRGKPRVGYKGKKLTTDEADAADGDKGGRGKDKPQPRVSRYRKFNVVGKGTVRAKRETKGKEEVRSLESPRAGGGVEVAEGSTLTAFAKELEMEVRDLEQVLANLGESLASSEDAVPTDVMELVGLELNVDIAVTPDLNADVKELVRRRGVVAVMGHVDHGKTTLLDSLRKTSVAAGEAGGITQHIGAFVVELPGGNGSLTFLDTPGHAAFSAMRQRGASATDVAVLVVAADDGVMPQTREAAAHIQAAGVPMVVALTKIDRENADPQRVKGEIVSMGIELEEFGGKVQCVPVSAIAGEGLRELEECLVLEAESLELMTSLTGKVDGVVLEAKLDKGQGPVATGLLKAGTLKVGSHVVVGNQYGRVRSLRDGAGDSLTHIGPAEPFELVGLKGVPSAGDSITMVHSESRAKRICEARAEREAALKSASAEPAPSQSEVNPEERGHLNVIVKADVQGTAEAVRDALLGLSTDAVGLKVVFMGVGAITESDLNLSAAIGAPVLGFNVREPPNSIAKMAKQKGVRIVRHRVIYHLLDEVGEMLTGLAPMEEHEQVEGEASVMQIFDMSGTKGNNATIVAGCVVGQGTMKVGEKFKLIRDGVCVHEELLDCASMRRHRLEVDSVGKGSDCGIALADVVDIRMGDVIQCVSIVRRPLRSVKVESGGSMVMK</sequence>
<keyword evidence="5" id="KW-0648">Protein biosynthesis</keyword>
<comment type="similarity">
    <text evidence="2">Belongs to the TRAFAC class translation factor GTPase superfamily. Classic translation factor GTPase family. IF-2 subfamily.</text>
</comment>
<evidence type="ECO:0000256" key="12">
    <source>
        <dbReference type="SAM" id="MobiDB-lite"/>
    </source>
</evidence>
<dbReference type="Gene3D" id="2.40.30.10">
    <property type="entry name" value="Translation factors"/>
    <property type="match status" value="2"/>
</dbReference>
<dbReference type="FunFam" id="2.40.30.10:FF:000008">
    <property type="entry name" value="Translation initiation factor IF-2"/>
    <property type="match status" value="1"/>
</dbReference>
<dbReference type="PANTHER" id="PTHR43381:SF20">
    <property type="entry name" value="TRANSLATION INITIATION FACTOR IF-2, MITOCHONDRIAL"/>
    <property type="match status" value="1"/>
</dbReference>
<keyword evidence="6" id="KW-0809">Transit peptide</keyword>
<protein>
    <recommendedName>
        <fullName evidence="10">Translation initiation factor IF-2, mitochondrial</fullName>
    </recommendedName>
</protein>
<evidence type="ECO:0000256" key="4">
    <source>
        <dbReference type="ARBA" id="ARBA00022741"/>
    </source>
</evidence>
<keyword evidence="3 14" id="KW-0396">Initiation factor</keyword>
<dbReference type="Pfam" id="PF00009">
    <property type="entry name" value="GTP_EFTU"/>
    <property type="match status" value="1"/>
</dbReference>
<dbReference type="Gene3D" id="3.40.50.10050">
    <property type="entry name" value="Translation initiation factor IF- 2, domain 3"/>
    <property type="match status" value="1"/>
</dbReference>
<dbReference type="Pfam" id="PF11987">
    <property type="entry name" value="IF-2"/>
    <property type="match status" value="1"/>
</dbReference>
<dbReference type="CDD" id="cd01887">
    <property type="entry name" value="IF2_eIF5B"/>
    <property type="match status" value="1"/>
</dbReference>
<feature type="region of interest" description="Disordered" evidence="12">
    <location>
        <begin position="51"/>
        <end position="109"/>
    </location>
</feature>
<dbReference type="InterPro" id="IPR027417">
    <property type="entry name" value="P-loop_NTPase"/>
</dbReference>
<accession>A0A1Y5IHH7</accession>
<feature type="compositionally biased region" description="Low complexity" evidence="12">
    <location>
        <begin position="493"/>
        <end position="506"/>
    </location>
</feature>
<dbReference type="NCBIfam" id="TIGR00487">
    <property type="entry name" value="IF-2"/>
    <property type="match status" value="1"/>
</dbReference>
<dbReference type="HAMAP" id="MF_00100_B">
    <property type="entry name" value="IF_2_B"/>
    <property type="match status" value="1"/>
</dbReference>
<dbReference type="InterPro" id="IPR053905">
    <property type="entry name" value="EF-G-like_DII"/>
</dbReference>
<evidence type="ECO:0000256" key="9">
    <source>
        <dbReference type="ARBA" id="ARBA00025162"/>
    </source>
</evidence>
<evidence type="ECO:0000256" key="8">
    <source>
        <dbReference type="ARBA" id="ARBA00023134"/>
    </source>
</evidence>
<evidence type="ECO:0000256" key="1">
    <source>
        <dbReference type="ARBA" id="ARBA00004173"/>
    </source>
</evidence>
<evidence type="ECO:0000256" key="11">
    <source>
        <dbReference type="SAM" id="Coils"/>
    </source>
</evidence>